<evidence type="ECO:0000256" key="4">
    <source>
        <dbReference type="PROSITE-ProRule" id="PRU00228"/>
    </source>
</evidence>
<dbReference type="Pfam" id="PF16158">
    <property type="entry name" value="N_BRCA1_IG"/>
    <property type="match status" value="1"/>
</dbReference>
<dbReference type="Gene3D" id="3.30.60.90">
    <property type="match status" value="4"/>
</dbReference>
<feature type="compositionally biased region" description="Acidic residues" evidence="6">
    <location>
        <begin position="1004"/>
        <end position="1019"/>
    </location>
</feature>
<feature type="region of interest" description="Disordered" evidence="6">
    <location>
        <begin position="996"/>
        <end position="1019"/>
    </location>
</feature>
<dbReference type="InterPro" id="IPR000433">
    <property type="entry name" value="Znf_ZZ"/>
</dbReference>
<proteinExistence type="predicted"/>
<evidence type="ECO:0000256" key="5">
    <source>
        <dbReference type="SAM" id="Coils"/>
    </source>
</evidence>
<feature type="domain" description="ZZ-type" evidence="7">
    <location>
        <begin position="366"/>
        <end position="418"/>
    </location>
</feature>
<dbReference type="EMBL" id="ML986612">
    <property type="protein sequence ID" value="KAF2264943.1"/>
    <property type="molecule type" value="Genomic_DNA"/>
</dbReference>
<dbReference type="CDD" id="cd02249">
    <property type="entry name" value="ZZ"/>
    <property type="match status" value="1"/>
</dbReference>
<evidence type="ECO:0000313" key="8">
    <source>
        <dbReference type="EMBL" id="KAF2264943.1"/>
    </source>
</evidence>
<feature type="coiled-coil region" evidence="5">
    <location>
        <begin position="810"/>
        <end position="873"/>
    </location>
</feature>
<dbReference type="Gene3D" id="2.60.40.10">
    <property type="entry name" value="Immunoglobulins"/>
    <property type="match status" value="1"/>
</dbReference>
<feature type="region of interest" description="Disordered" evidence="6">
    <location>
        <begin position="263"/>
        <end position="283"/>
    </location>
</feature>
<keyword evidence="9" id="KW-1185">Reference proteome</keyword>
<feature type="region of interest" description="Disordered" evidence="6">
    <location>
        <begin position="494"/>
        <end position="529"/>
    </location>
</feature>
<evidence type="ECO:0000256" key="1">
    <source>
        <dbReference type="ARBA" id="ARBA00022723"/>
    </source>
</evidence>
<feature type="domain" description="ZZ-type" evidence="7">
    <location>
        <begin position="203"/>
        <end position="258"/>
    </location>
</feature>
<keyword evidence="3" id="KW-0862">Zinc</keyword>
<dbReference type="PROSITE" id="PS50135">
    <property type="entry name" value="ZF_ZZ_2"/>
    <property type="match status" value="2"/>
</dbReference>
<gene>
    <name evidence="8" type="ORF">CC78DRAFT_532810</name>
</gene>
<dbReference type="CDD" id="cd02340">
    <property type="entry name" value="ZZ_NBR1_like"/>
    <property type="match status" value="2"/>
</dbReference>
<sequence>MATTVPVTLDTLIIVKIQFRGQTKKFKLPLKDLGANVLPSKLRMLLQIHPDNEVIFERYSDSAGSYVTLDSDKPQVYKTLFRAAKAKLKLRLRASVVGEESEVVQAPPPPATQEPEVSSLHRMSTDTLYPSIVHTVPIPRERAASPRPSSYQKPVEVVGPAKASPMSPLRSNKADEGEAPVPQPFPARENLVYRPKESSSQCSWVVFCNHCKKPMEDEHFHCSICDHGDYDLCPTCVDAGIHCPGSGHWMVKRFVQNGSVLNSTTERVPPKKPQVGHEMPGAFTEEKPPHVYEVEEPTRTCNCCVKVLPEKEFVTCTVCEDYDLCVECHVNNKHGHHPGHTFKAATPETSLPALANILCNAGRNVRHSAVCDGCEKFIYGVRHKCLNCPDWDFCSECIKSAKFIHPRHRFVPIYEPLAEPIITGNRHYGIYCDGPLCKDKENLSYIEGVRYKCAVCHDTDFCANCEASPSNRHNHTHPLIKFKTPVRSVSVTTMGEDKNGVPIPRLGDQPARKSTATETTPIATSTNAATQVQTVFDQKPSDEPQPEVKTEKIEVRNLLNEPIAIPVLETPITQCFSSSPTIRQAELKPVKSEPISIPKSESSPSSSGDLDAHFIRDTITDGTKVFAGLPFVQVWTLRNPGPNAWPAGCSVRHVGGDNMLNIDNSRPLSQSELAEASESNVIGRQVEQDEEIAFRVIMKAPMREGTAISYWRLKTADGTPFGHRLWCDIQVISPPSPVTIPSPQPTTAPAVAEASTASSASSSGLNMTPYERSQQAKLERFRSLQLKAQVQTLKSRQPVDDVVGRSSRLQEEALERLRKMKLHLDEKEHRTRVAEKIEQEKMARIQKVRKAAVERLLETRRQQSEAMAKLRETSGSKLANEQFFKGYPETHSNSQIEQFIRSENIGKEPSKQETAQAPAQETPVEEIPTPAQPESSGMIFPQLEKESPASSTHEAVDVTPESKEPKSDGPTVAAPSEDCDDDFFEDAESVEICSVSSGDQGFLTDEEYDILDASDEDMP</sequence>
<evidence type="ECO:0000256" key="3">
    <source>
        <dbReference type="ARBA" id="ARBA00022833"/>
    </source>
</evidence>
<evidence type="ECO:0000313" key="9">
    <source>
        <dbReference type="Proteomes" id="UP000800093"/>
    </source>
</evidence>
<organism evidence="8 9">
    <name type="scientific">Lojkania enalia</name>
    <dbReference type="NCBI Taxonomy" id="147567"/>
    <lineage>
        <taxon>Eukaryota</taxon>
        <taxon>Fungi</taxon>
        <taxon>Dikarya</taxon>
        <taxon>Ascomycota</taxon>
        <taxon>Pezizomycotina</taxon>
        <taxon>Dothideomycetes</taxon>
        <taxon>Pleosporomycetidae</taxon>
        <taxon>Pleosporales</taxon>
        <taxon>Pleosporales incertae sedis</taxon>
        <taxon>Lojkania</taxon>
    </lineage>
</organism>
<feature type="region of interest" description="Disordered" evidence="6">
    <location>
        <begin position="738"/>
        <end position="774"/>
    </location>
</feature>
<evidence type="ECO:0000259" key="7">
    <source>
        <dbReference type="PROSITE" id="PS50135"/>
    </source>
</evidence>
<protein>
    <recommendedName>
        <fullName evidence="7">ZZ-type domain-containing protein</fullName>
    </recommendedName>
</protein>
<dbReference type="AlphaFoldDB" id="A0A9P4N4M2"/>
<evidence type="ECO:0000256" key="6">
    <source>
        <dbReference type="SAM" id="MobiDB-lite"/>
    </source>
</evidence>
<dbReference type="CDD" id="cd14947">
    <property type="entry name" value="NBR1_like"/>
    <property type="match status" value="1"/>
</dbReference>
<accession>A0A9P4N4M2</accession>
<dbReference type="PANTHER" id="PTHR20930">
    <property type="entry name" value="OVARIAN CARCINOMA ANTIGEN CA125-RELATED"/>
    <property type="match status" value="1"/>
</dbReference>
<keyword evidence="5" id="KW-0175">Coiled coil</keyword>
<dbReference type="GO" id="GO:0008270">
    <property type="term" value="F:zinc ion binding"/>
    <property type="evidence" value="ECO:0007669"/>
    <property type="project" value="UniProtKB-KW"/>
</dbReference>
<feature type="compositionally biased region" description="Low complexity" evidence="6">
    <location>
        <begin position="747"/>
        <end position="763"/>
    </location>
</feature>
<feature type="region of interest" description="Disordered" evidence="6">
    <location>
        <begin position="139"/>
        <end position="185"/>
    </location>
</feature>
<keyword evidence="1" id="KW-0479">Metal-binding</keyword>
<feature type="region of interest" description="Disordered" evidence="6">
    <location>
        <begin position="906"/>
        <end position="981"/>
    </location>
</feature>
<reference evidence="9" key="1">
    <citation type="journal article" date="2020" name="Stud. Mycol.">
        <title>101 Dothideomycetes genomes: A test case for predicting lifestyles and emergence of pathogens.</title>
        <authorList>
            <person name="Haridas S."/>
            <person name="Albert R."/>
            <person name="Binder M."/>
            <person name="Bloem J."/>
            <person name="LaButti K."/>
            <person name="Salamov A."/>
            <person name="Andreopoulos B."/>
            <person name="Baker S."/>
            <person name="Barry K."/>
            <person name="Bills G."/>
            <person name="Bluhm B."/>
            <person name="Cannon C."/>
            <person name="Castanera R."/>
            <person name="Culley D."/>
            <person name="Daum C."/>
            <person name="Ezra D."/>
            <person name="Gonzalez J."/>
            <person name="Henrissat B."/>
            <person name="Kuo A."/>
            <person name="Liang C."/>
            <person name="Lipzen A."/>
            <person name="Lutzoni F."/>
            <person name="Magnuson J."/>
            <person name="Mondo S."/>
            <person name="Nolan M."/>
            <person name="Ohm R."/>
            <person name="Pangilinan J."/>
            <person name="Park H.-J."/>
            <person name="Ramirez L."/>
            <person name="Alfaro M."/>
            <person name="Sun H."/>
            <person name="Tritt A."/>
            <person name="Yoshinaga Y."/>
            <person name="Zwiers L.-H."/>
            <person name="Turgeon B."/>
            <person name="Goodwin S."/>
            <person name="Spatafora J."/>
            <person name="Crous P."/>
            <person name="Grigoriev I."/>
        </authorList>
    </citation>
    <scope>NUCLEOTIDE SEQUENCE [LARGE SCALE GENOMIC DNA]</scope>
    <source>
        <strain evidence="9">CBS 304.66</strain>
    </source>
</reference>
<feature type="compositionally biased region" description="Basic and acidic residues" evidence="6">
    <location>
        <begin position="954"/>
        <end position="967"/>
    </location>
</feature>
<dbReference type="InterPro" id="IPR013783">
    <property type="entry name" value="Ig-like_fold"/>
</dbReference>
<feature type="region of interest" description="Disordered" evidence="6">
    <location>
        <begin position="585"/>
        <end position="609"/>
    </location>
</feature>
<dbReference type="InterPro" id="IPR032350">
    <property type="entry name" value="Nbr1_FW"/>
</dbReference>
<dbReference type="PANTHER" id="PTHR20930:SF0">
    <property type="entry name" value="PROTEIN ILRUN"/>
    <property type="match status" value="1"/>
</dbReference>
<feature type="compositionally biased region" description="Low complexity" evidence="6">
    <location>
        <begin position="592"/>
        <end position="607"/>
    </location>
</feature>
<dbReference type="OrthoDB" id="661148at2759"/>
<name>A0A9P4N4M2_9PLEO</name>
<feature type="compositionally biased region" description="Low complexity" evidence="6">
    <location>
        <begin position="516"/>
        <end position="528"/>
    </location>
</feature>
<dbReference type="SMART" id="SM00291">
    <property type="entry name" value="ZnF_ZZ"/>
    <property type="match status" value="4"/>
</dbReference>
<dbReference type="Pfam" id="PF00569">
    <property type="entry name" value="ZZ"/>
    <property type="match status" value="2"/>
</dbReference>
<keyword evidence="2 4" id="KW-0863">Zinc-finger</keyword>
<evidence type="ECO:0000256" key="2">
    <source>
        <dbReference type="ARBA" id="ARBA00022771"/>
    </source>
</evidence>
<dbReference type="InterPro" id="IPR043145">
    <property type="entry name" value="Znf_ZZ_sf"/>
</dbReference>
<dbReference type="PROSITE" id="PS01357">
    <property type="entry name" value="ZF_ZZ_1"/>
    <property type="match status" value="1"/>
</dbReference>
<comment type="caution">
    <text evidence="8">The sequence shown here is derived from an EMBL/GenBank/DDBJ whole genome shotgun (WGS) entry which is preliminary data.</text>
</comment>
<dbReference type="SUPFAM" id="SSF57850">
    <property type="entry name" value="RING/U-box"/>
    <property type="match status" value="4"/>
</dbReference>
<dbReference type="Proteomes" id="UP000800093">
    <property type="component" value="Unassembled WGS sequence"/>
</dbReference>